<protein>
    <recommendedName>
        <fullName evidence="3">Phage protein</fullName>
    </recommendedName>
</protein>
<accession>A0ABT5MLP4</accession>
<keyword evidence="2" id="KW-1185">Reference proteome</keyword>
<dbReference type="Proteomes" id="UP001221909">
    <property type="component" value="Unassembled WGS sequence"/>
</dbReference>
<dbReference type="EMBL" id="JAQSJE010000001">
    <property type="protein sequence ID" value="MDD0823107.1"/>
    <property type="molecule type" value="Genomic_DNA"/>
</dbReference>
<comment type="caution">
    <text evidence="1">The sequence shown here is derived from an EMBL/GenBank/DDBJ whole genome shotgun (WGS) entry which is preliminary data.</text>
</comment>
<proteinExistence type="predicted"/>
<organism evidence="1 2">
    <name type="scientific">Mannheimia cairinae</name>
    <dbReference type="NCBI Taxonomy" id="3025936"/>
    <lineage>
        <taxon>Bacteria</taxon>
        <taxon>Pseudomonadati</taxon>
        <taxon>Pseudomonadota</taxon>
        <taxon>Gammaproteobacteria</taxon>
        <taxon>Pasteurellales</taxon>
        <taxon>Pasteurellaceae</taxon>
        <taxon>Mannheimia</taxon>
    </lineage>
</organism>
<reference evidence="1 2" key="1">
    <citation type="submission" date="2023-02" db="EMBL/GenBank/DDBJ databases">
        <title>Mannheimia cairiniae sp. nov., a novel species of Mannheimia obtained from moscovy ducks (Cairina moschata) and reclassification of Mannheimia ovis as heterotypic synonym of Mannheimia pernigra.</title>
        <authorList>
            <person name="Christensen H."/>
        </authorList>
    </citation>
    <scope>NUCLEOTIDE SEQUENCE [LARGE SCALE GENOMIC DNA]</scope>
    <source>
        <strain evidence="1 2">AT1</strain>
    </source>
</reference>
<evidence type="ECO:0008006" key="3">
    <source>
        <dbReference type="Google" id="ProtNLM"/>
    </source>
</evidence>
<evidence type="ECO:0000313" key="1">
    <source>
        <dbReference type="EMBL" id="MDD0823107.1"/>
    </source>
</evidence>
<sequence>MAKKLFKLKKWLTLEETAKRLSTELEDEVTAADVLQLAIDKVLRISVNFPHDWKGKNCDVTTDVEKANQYTEVIGLDGKPFKLCEYEKCSETEYIKILSEIYYFEAGVYELKLIGNEKLDLEFMMKLENDLPAVDVIQLNGFYVLSSNGTVIERQSRLYKNFCDLATREIDSFDYPCAGIADIEGAFFVIQTEHINEFLDSLEEDEPSKLSLDNALYLIAEMLRATKSKNKKWTQGDIIDEILLYRQNRDEKANGLEKRMIEEYFLTANKKLKSN</sequence>
<gene>
    <name evidence="1" type="ORF">PTQ27_01285</name>
</gene>
<evidence type="ECO:0000313" key="2">
    <source>
        <dbReference type="Proteomes" id="UP001221909"/>
    </source>
</evidence>
<dbReference type="RefSeq" id="WP_273748415.1">
    <property type="nucleotide sequence ID" value="NZ_JAQSJE010000001.1"/>
</dbReference>
<name>A0ABT5MLP4_9PAST</name>